<sequence>MDGAGKQNKNILKSKENLNINGDYFFPVTLETKSLRNFADFVMGELTAIKLYNTFSTSTMEGRDLNLEMTFISPPSSSTRTDHCSPLKTPSLTHLKTTPFLLLKIPFTSKPRNEYITSNEPTKALISPKLSSSSKAHLGLNSTTGFGYIASVTAFITANLEDSGAKKTATSLEPSILVFPSSRTDEISVWSTITLPAGIDSKAFFAATESGHSNRNLTGGPFLLMDRSGKTLVASSESESIESSMIGISTRNLGCLSFLSLPDSFGLFRGFSRVAERQVLAWRMASSLEAGGLEEEEAREEWTERPKGRAFLGSVGGQNVT</sequence>
<accession>A0AAN7PPE2</accession>
<dbReference type="EMBL" id="JAXIOK010000017">
    <property type="protein sequence ID" value="KAK4751608.1"/>
    <property type="molecule type" value="Genomic_DNA"/>
</dbReference>
<name>A0AAN7PPE2_9MYRT</name>
<gene>
    <name evidence="1" type="ORF">SAY87_005090</name>
</gene>
<reference evidence="1 2" key="1">
    <citation type="journal article" date="2023" name="Hortic Res">
        <title>Pangenome of water caltrop reveals structural variations and asymmetric subgenome divergence after allopolyploidization.</title>
        <authorList>
            <person name="Zhang X."/>
            <person name="Chen Y."/>
            <person name="Wang L."/>
            <person name="Yuan Y."/>
            <person name="Fang M."/>
            <person name="Shi L."/>
            <person name="Lu R."/>
            <person name="Comes H.P."/>
            <person name="Ma Y."/>
            <person name="Chen Y."/>
            <person name="Huang G."/>
            <person name="Zhou Y."/>
            <person name="Zheng Z."/>
            <person name="Qiu Y."/>
        </authorList>
    </citation>
    <scope>NUCLEOTIDE SEQUENCE [LARGE SCALE GENOMIC DNA]</scope>
    <source>
        <tissue evidence="1">Roots</tissue>
    </source>
</reference>
<proteinExistence type="predicted"/>
<evidence type="ECO:0000313" key="1">
    <source>
        <dbReference type="EMBL" id="KAK4751608.1"/>
    </source>
</evidence>
<keyword evidence="2" id="KW-1185">Reference proteome</keyword>
<comment type="caution">
    <text evidence="1">The sequence shown here is derived from an EMBL/GenBank/DDBJ whole genome shotgun (WGS) entry which is preliminary data.</text>
</comment>
<protein>
    <submittedName>
        <fullName evidence="1">Uncharacterized protein</fullName>
    </submittedName>
</protein>
<organism evidence="1 2">
    <name type="scientific">Trapa incisa</name>
    <dbReference type="NCBI Taxonomy" id="236973"/>
    <lineage>
        <taxon>Eukaryota</taxon>
        <taxon>Viridiplantae</taxon>
        <taxon>Streptophyta</taxon>
        <taxon>Embryophyta</taxon>
        <taxon>Tracheophyta</taxon>
        <taxon>Spermatophyta</taxon>
        <taxon>Magnoliopsida</taxon>
        <taxon>eudicotyledons</taxon>
        <taxon>Gunneridae</taxon>
        <taxon>Pentapetalae</taxon>
        <taxon>rosids</taxon>
        <taxon>malvids</taxon>
        <taxon>Myrtales</taxon>
        <taxon>Lythraceae</taxon>
        <taxon>Trapa</taxon>
    </lineage>
</organism>
<dbReference type="Proteomes" id="UP001345219">
    <property type="component" value="Chromosome 4"/>
</dbReference>
<dbReference type="AlphaFoldDB" id="A0AAN7PPE2"/>
<evidence type="ECO:0000313" key="2">
    <source>
        <dbReference type="Proteomes" id="UP001345219"/>
    </source>
</evidence>